<evidence type="ECO:0000256" key="2">
    <source>
        <dbReference type="ARBA" id="ARBA00010992"/>
    </source>
</evidence>
<evidence type="ECO:0000256" key="3">
    <source>
        <dbReference type="ARBA" id="ARBA00022448"/>
    </source>
</evidence>
<evidence type="ECO:0000256" key="5">
    <source>
        <dbReference type="ARBA" id="ARBA00022989"/>
    </source>
</evidence>
<feature type="transmembrane region" description="Helical" evidence="9">
    <location>
        <begin position="241"/>
        <end position="264"/>
    </location>
</feature>
<feature type="transmembrane region" description="Helical" evidence="9">
    <location>
        <begin position="279"/>
        <end position="300"/>
    </location>
</feature>
<dbReference type="InterPro" id="IPR020846">
    <property type="entry name" value="MFS_dom"/>
</dbReference>
<feature type="compositionally biased region" description="Basic and acidic residues" evidence="8">
    <location>
        <begin position="207"/>
        <end position="219"/>
    </location>
</feature>
<feature type="domain" description="Major facilitator superfamily (MFS) profile" evidence="10">
    <location>
        <begin position="6"/>
        <end position="428"/>
    </location>
</feature>
<feature type="transmembrane region" description="Helical" evidence="9">
    <location>
        <begin position="337"/>
        <end position="362"/>
    </location>
</feature>
<feature type="transmembrane region" description="Helical" evidence="9">
    <location>
        <begin position="97"/>
        <end position="118"/>
    </location>
</feature>
<feature type="transmembrane region" description="Helical" evidence="9">
    <location>
        <begin position="374"/>
        <end position="394"/>
    </location>
</feature>
<comment type="similarity">
    <text evidence="2 7">Belongs to the major facilitator superfamily. Sugar transporter (TC 2.A.1.1) family.</text>
</comment>
<dbReference type="PANTHER" id="PTHR48020">
    <property type="entry name" value="PROTON MYO-INOSITOL COTRANSPORTER"/>
    <property type="match status" value="1"/>
</dbReference>
<evidence type="ECO:0000256" key="7">
    <source>
        <dbReference type="RuleBase" id="RU003346"/>
    </source>
</evidence>
<organism evidence="11 12">
    <name type="scientific">Actinomadura fulvescens</name>
    <dbReference type="NCBI Taxonomy" id="46160"/>
    <lineage>
        <taxon>Bacteria</taxon>
        <taxon>Bacillati</taxon>
        <taxon>Actinomycetota</taxon>
        <taxon>Actinomycetes</taxon>
        <taxon>Streptosporangiales</taxon>
        <taxon>Thermomonosporaceae</taxon>
        <taxon>Actinomadura</taxon>
    </lineage>
</organism>
<gene>
    <name evidence="11" type="ORF">GCM10010411_88470</name>
</gene>
<feature type="transmembrane region" description="Helical" evidence="9">
    <location>
        <begin position="307"/>
        <end position="325"/>
    </location>
</feature>
<dbReference type="InterPro" id="IPR036259">
    <property type="entry name" value="MFS_trans_sf"/>
</dbReference>
<sequence length="447" mass="47420">MRLYFWATVITLGGFLFGYQTGVVSGALLFVREDFDLGSVAQGAVVSVLLLGAAVGALAAGRLADRLGRRPTMLAIAMIFALGSLLAAFAPDFWLLLAARLILGLAVGASSSLCPVYLSELAPAEIRGRLVTANQVTMTLGILVSYVVDLALSGSGNWRAMFGAGFVVAVLMVLGLFAVPESPAWLAGRGREDRARKVLAGTTDPDTVERTLDDYRKDEQDDSGEQASARELLRSSTVRPIVLVGLVLAALQQFAGINALLYYAPTIMESTGLDASNALIYSIIIGAINLIMTVIATALTDRAGRRTLLLISLSGMLVASVPLGWSFLGLSGQSHSVVALISMLVYIAAFGLGLGPVFWLVNSEIYPPFARAQAAALATMVNWLANFAVNQAFLPLAGLIGQGWTFWVFGAVCLVGLIFVAKYVPETRGRSPQQIEDDLRERVGATT</sequence>
<dbReference type="Proteomes" id="UP001501509">
    <property type="component" value="Unassembled WGS sequence"/>
</dbReference>
<evidence type="ECO:0000256" key="4">
    <source>
        <dbReference type="ARBA" id="ARBA00022692"/>
    </source>
</evidence>
<protein>
    <submittedName>
        <fullName evidence="11">Sugar porter family MFS transporter</fullName>
    </submittedName>
</protein>
<dbReference type="InterPro" id="IPR003663">
    <property type="entry name" value="Sugar/inositol_transpt"/>
</dbReference>
<feature type="transmembrane region" description="Helical" evidence="9">
    <location>
        <begin position="73"/>
        <end position="91"/>
    </location>
</feature>
<feature type="transmembrane region" description="Helical" evidence="9">
    <location>
        <begin position="130"/>
        <end position="148"/>
    </location>
</feature>
<evidence type="ECO:0000256" key="1">
    <source>
        <dbReference type="ARBA" id="ARBA00004651"/>
    </source>
</evidence>
<feature type="region of interest" description="Disordered" evidence="8">
    <location>
        <begin position="206"/>
        <end position="229"/>
    </location>
</feature>
<dbReference type="PROSITE" id="PS50850">
    <property type="entry name" value="MFS"/>
    <property type="match status" value="1"/>
</dbReference>
<dbReference type="PRINTS" id="PR00171">
    <property type="entry name" value="SUGRTRNSPORT"/>
</dbReference>
<dbReference type="Pfam" id="PF00083">
    <property type="entry name" value="Sugar_tr"/>
    <property type="match status" value="1"/>
</dbReference>
<dbReference type="EMBL" id="BAAATD010000020">
    <property type="protein sequence ID" value="GAA2635705.1"/>
    <property type="molecule type" value="Genomic_DNA"/>
</dbReference>
<evidence type="ECO:0000313" key="12">
    <source>
        <dbReference type="Proteomes" id="UP001501509"/>
    </source>
</evidence>
<evidence type="ECO:0000259" key="10">
    <source>
        <dbReference type="PROSITE" id="PS50850"/>
    </source>
</evidence>
<proteinExistence type="inferred from homology"/>
<evidence type="ECO:0000313" key="11">
    <source>
        <dbReference type="EMBL" id="GAA2635705.1"/>
    </source>
</evidence>
<evidence type="ECO:0000256" key="8">
    <source>
        <dbReference type="SAM" id="MobiDB-lite"/>
    </source>
</evidence>
<comment type="subcellular location">
    <subcellularLocation>
        <location evidence="1">Cell membrane</location>
        <topology evidence="1">Multi-pass membrane protein</topology>
    </subcellularLocation>
</comment>
<dbReference type="InterPro" id="IPR005828">
    <property type="entry name" value="MFS_sugar_transport-like"/>
</dbReference>
<dbReference type="PROSITE" id="PS00216">
    <property type="entry name" value="SUGAR_TRANSPORT_1"/>
    <property type="match status" value="1"/>
</dbReference>
<keyword evidence="12" id="KW-1185">Reference proteome</keyword>
<name>A0ABN3QVF8_9ACTN</name>
<dbReference type="Gene3D" id="1.20.1250.20">
    <property type="entry name" value="MFS general substrate transporter like domains"/>
    <property type="match status" value="1"/>
</dbReference>
<dbReference type="SUPFAM" id="SSF103473">
    <property type="entry name" value="MFS general substrate transporter"/>
    <property type="match status" value="1"/>
</dbReference>
<keyword evidence="3 7" id="KW-0813">Transport</keyword>
<dbReference type="PROSITE" id="PS00217">
    <property type="entry name" value="SUGAR_TRANSPORT_2"/>
    <property type="match status" value="1"/>
</dbReference>
<dbReference type="NCBIfam" id="TIGR00879">
    <property type="entry name" value="SP"/>
    <property type="match status" value="1"/>
</dbReference>
<keyword evidence="6 9" id="KW-0472">Membrane</keyword>
<feature type="transmembrane region" description="Helical" evidence="9">
    <location>
        <begin position="160"/>
        <end position="179"/>
    </location>
</feature>
<dbReference type="PANTHER" id="PTHR48020:SF12">
    <property type="entry name" value="PROTON MYO-INOSITOL COTRANSPORTER"/>
    <property type="match status" value="1"/>
</dbReference>
<evidence type="ECO:0000256" key="9">
    <source>
        <dbReference type="SAM" id="Phobius"/>
    </source>
</evidence>
<keyword evidence="5 9" id="KW-1133">Transmembrane helix</keyword>
<reference evidence="11 12" key="1">
    <citation type="journal article" date="2019" name="Int. J. Syst. Evol. Microbiol.">
        <title>The Global Catalogue of Microorganisms (GCM) 10K type strain sequencing project: providing services to taxonomists for standard genome sequencing and annotation.</title>
        <authorList>
            <consortium name="The Broad Institute Genomics Platform"/>
            <consortium name="The Broad Institute Genome Sequencing Center for Infectious Disease"/>
            <person name="Wu L."/>
            <person name="Ma J."/>
        </authorList>
    </citation>
    <scope>NUCLEOTIDE SEQUENCE [LARGE SCALE GENOMIC DNA]</scope>
    <source>
        <strain evidence="11 12">JCM 6833</strain>
    </source>
</reference>
<feature type="transmembrane region" description="Helical" evidence="9">
    <location>
        <begin position="406"/>
        <end position="424"/>
    </location>
</feature>
<evidence type="ECO:0000256" key="6">
    <source>
        <dbReference type="ARBA" id="ARBA00023136"/>
    </source>
</evidence>
<keyword evidence="4 9" id="KW-0812">Transmembrane</keyword>
<accession>A0ABN3QVF8</accession>
<dbReference type="InterPro" id="IPR005829">
    <property type="entry name" value="Sugar_transporter_CS"/>
</dbReference>
<dbReference type="InterPro" id="IPR050814">
    <property type="entry name" value="Myo-inositol_Transporter"/>
</dbReference>
<comment type="caution">
    <text evidence="11">The sequence shown here is derived from an EMBL/GenBank/DDBJ whole genome shotgun (WGS) entry which is preliminary data.</text>
</comment>
<feature type="transmembrane region" description="Helical" evidence="9">
    <location>
        <begin position="42"/>
        <end position="61"/>
    </location>
</feature>